<comment type="caution">
    <text evidence="1">The sequence shown here is derived from an EMBL/GenBank/DDBJ whole genome shotgun (WGS) entry which is preliminary data.</text>
</comment>
<reference evidence="1 2" key="1">
    <citation type="journal article" date="2019" name="Environ. Microbiol.">
        <title>An active ?-lactamase is a part of an orchestrated cell wall stress resistance network of Bacillus subtilis and related rhizosphere species.</title>
        <authorList>
            <person name="Bucher T."/>
            <person name="Keren-Paz A."/>
            <person name="Hausser J."/>
            <person name="Olender T."/>
            <person name="Cytryn E."/>
            <person name="Kolodkin-Gal I."/>
        </authorList>
    </citation>
    <scope>NUCLEOTIDE SEQUENCE [LARGE SCALE GENOMIC DNA]</scope>
    <source>
        <strain evidence="1 2">I32</strain>
    </source>
</reference>
<keyword evidence="1" id="KW-0378">Hydrolase</keyword>
<gene>
    <name evidence="1" type="primary">amiF</name>
    <name evidence="1" type="ORF">FC695_17895</name>
</gene>
<organism evidence="1 2">
    <name type="scientific">Bacillus cereus</name>
    <dbReference type="NCBI Taxonomy" id="1396"/>
    <lineage>
        <taxon>Bacteria</taxon>
        <taxon>Bacillati</taxon>
        <taxon>Bacillota</taxon>
        <taxon>Bacilli</taxon>
        <taxon>Bacillales</taxon>
        <taxon>Bacillaceae</taxon>
        <taxon>Bacillus</taxon>
        <taxon>Bacillus cereus group</taxon>
    </lineage>
</organism>
<dbReference type="Proteomes" id="UP000308444">
    <property type="component" value="Unassembled WGS sequence"/>
</dbReference>
<dbReference type="EMBL" id="SZOH01001199">
    <property type="protein sequence ID" value="TKJ01920.1"/>
    <property type="molecule type" value="Genomic_DNA"/>
</dbReference>
<name>A0A9X9F5G4_BACCE</name>
<dbReference type="AlphaFoldDB" id="A0A9X9F5G4"/>
<evidence type="ECO:0000313" key="1">
    <source>
        <dbReference type="EMBL" id="TKJ01920.1"/>
    </source>
</evidence>
<protein>
    <submittedName>
        <fullName evidence="1">Formamidase</fullName>
        <ecNumber evidence="1">3.5.1.49</ecNumber>
    </submittedName>
</protein>
<feature type="non-terminal residue" evidence="1">
    <location>
        <position position="1"/>
    </location>
</feature>
<dbReference type="EC" id="3.5.1.49" evidence="1"/>
<accession>A0A9X9F5G4</accession>
<sequence>PYTFVKDLAEGKYKVPWEDEVKVKDGSIYGYPVKKTIHS</sequence>
<proteinExistence type="predicted"/>
<evidence type="ECO:0000313" key="2">
    <source>
        <dbReference type="Proteomes" id="UP000308444"/>
    </source>
</evidence>
<dbReference type="GO" id="GO:0004328">
    <property type="term" value="F:formamidase activity"/>
    <property type="evidence" value="ECO:0007669"/>
    <property type="project" value="UniProtKB-EC"/>
</dbReference>